<dbReference type="PANTHER" id="PTHR11552">
    <property type="entry name" value="GLUCOSE-METHANOL-CHOLINE GMC OXIDOREDUCTASE"/>
    <property type="match status" value="1"/>
</dbReference>
<evidence type="ECO:0000256" key="2">
    <source>
        <dbReference type="ARBA" id="ARBA00010790"/>
    </source>
</evidence>
<dbReference type="InterPro" id="IPR036188">
    <property type="entry name" value="FAD/NAD-bd_sf"/>
</dbReference>
<dbReference type="SUPFAM" id="SSF51905">
    <property type="entry name" value="FAD/NAD(P)-binding domain"/>
    <property type="match status" value="1"/>
</dbReference>
<name>A0ABT4LIP4_9PROT</name>
<organism evidence="6 7">
    <name type="scientific">Kiloniella laminariae</name>
    <dbReference type="NCBI Taxonomy" id="454162"/>
    <lineage>
        <taxon>Bacteria</taxon>
        <taxon>Pseudomonadati</taxon>
        <taxon>Pseudomonadota</taxon>
        <taxon>Alphaproteobacteria</taxon>
        <taxon>Rhodospirillales</taxon>
        <taxon>Kiloniellaceae</taxon>
        <taxon>Kiloniella</taxon>
    </lineage>
</organism>
<dbReference type="InterPro" id="IPR000172">
    <property type="entry name" value="GMC_OxRdtase_N"/>
</dbReference>
<evidence type="ECO:0000256" key="4">
    <source>
        <dbReference type="ARBA" id="ARBA00022827"/>
    </source>
</evidence>
<dbReference type="RefSeq" id="WP_269423149.1">
    <property type="nucleotide sequence ID" value="NZ_JAPWGY010000003.1"/>
</dbReference>
<sequence>MAYPVNESDILALVDDRGIRGTAVRDLGKFDYIIVGAGSAGCVLANRLSANSDNSVLLLEAGGSDNYHWIHIPIGYLYTINNPRTDWCLSTVEEKGLNGRKLGYPRGKVIGGCSSINGMIYMRGQARDYDQWRQMGNQGWGWDDVLPYFKKGENHHRGEGEFHGGKGELRVEEQRLSWEILDGFLDAAVETGIPRSQDFNRGNNEGVGYFEVTQKKGFRFSAARAYLHPVKTRKNLTVLTGAEVRRIELEGKKARALSLNIKGEDARVFADKEIILSAGAVASPVLLQTSGIGPGELLKKNGVEVLHDLPGVGQNLQDHLQIRTVFRVSGVRTLNEMSHSLLSKIGMGINYALFRRGPLSMAPSQLGCFAKSDPALETPDLEYHVQPLSTDKLGDPLHDFHGFTASVCNLRPESRGYIHLDGPNGSKKPIIAPNYLSTEKDRLIAAEAIRLTRRICSAPSFARYSPVEHLPGAGIISDGDLAKAAGDIGTTIFHPVGTCKMGSDPLAVVDEQLRVIGIDGLRVADASIMPTITSGNTNAPTMMIAEKAADLILSSH</sequence>
<proteinExistence type="inferred from homology"/>
<dbReference type="Gene3D" id="3.50.50.60">
    <property type="entry name" value="FAD/NAD(P)-binding domain"/>
    <property type="match status" value="1"/>
</dbReference>
<comment type="caution">
    <text evidence="6">The sequence shown here is derived from an EMBL/GenBank/DDBJ whole genome shotgun (WGS) entry which is preliminary data.</text>
</comment>
<dbReference type="Pfam" id="PF05199">
    <property type="entry name" value="GMC_oxred_C"/>
    <property type="match status" value="1"/>
</dbReference>
<evidence type="ECO:0000256" key="3">
    <source>
        <dbReference type="ARBA" id="ARBA00022630"/>
    </source>
</evidence>
<evidence type="ECO:0000313" key="6">
    <source>
        <dbReference type="EMBL" id="MCZ4280963.1"/>
    </source>
</evidence>
<dbReference type="EMBL" id="JAPWGY010000003">
    <property type="protein sequence ID" value="MCZ4280963.1"/>
    <property type="molecule type" value="Genomic_DNA"/>
</dbReference>
<reference evidence="6" key="1">
    <citation type="submission" date="2022-12" db="EMBL/GenBank/DDBJ databases">
        <title>Bacterial isolates from different developmental stages of Nematostella vectensis.</title>
        <authorList>
            <person name="Fraune S."/>
        </authorList>
    </citation>
    <scope>NUCLEOTIDE SEQUENCE</scope>
    <source>
        <strain evidence="6">G21630-S1</strain>
    </source>
</reference>
<dbReference type="InterPro" id="IPR007867">
    <property type="entry name" value="GMC_OxRtase_C"/>
</dbReference>
<dbReference type="InterPro" id="IPR012132">
    <property type="entry name" value="GMC_OxRdtase"/>
</dbReference>
<comment type="cofactor">
    <cofactor evidence="1">
        <name>FAD</name>
        <dbReference type="ChEBI" id="CHEBI:57692"/>
    </cofactor>
</comment>
<dbReference type="PIRSF" id="PIRSF000137">
    <property type="entry name" value="Alcohol_oxidase"/>
    <property type="match status" value="1"/>
</dbReference>
<accession>A0ABT4LIP4</accession>
<evidence type="ECO:0000259" key="5">
    <source>
        <dbReference type="PROSITE" id="PS00624"/>
    </source>
</evidence>
<dbReference type="Gene3D" id="3.30.560.10">
    <property type="entry name" value="Glucose Oxidase, domain 3"/>
    <property type="match status" value="1"/>
</dbReference>
<protein>
    <submittedName>
        <fullName evidence="6">GMC family oxidoreductase N-terminal domain-containing protein</fullName>
    </submittedName>
</protein>
<dbReference type="Pfam" id="PF00732">
    <property type="entry name" value="GMC_oxred_N"/>
    <property type="match status" value="1"/>
</dbReference>
<keyword evidence="3" id="KW-0285">Flavoprotein</keyword>
<gene>
    <name evidence="6" type="ORF">O4H49_09260</name>
</gene>
<keyword evidence="7" id="KW-1185">Reference proteome</keyword>
<evidence type="ECO:0000256" key="1">
    <source>
        <dbReference type="ARBA" id="ARBA00001974"/>
    </source>
</evidence>
<feature type="domain" description="Glucose-methanol-choline oxidoreductase N-terminal" evidence="5">
    <location>
        <begin position="279"/>
        <end position="293"/>
    </location>
</feature>
<dbReference type="PANTHER" id="PTHR11552:SF147">
    <property type="entry name" value="CHOLINE DEHYDROGENASE, MITOCHONDRIAL"/>
    <property type="match status" value="1"/>
</dbReference>
<dbReference type="Proteomes" id="UP001069802">
    <property type="component" value="Unassembled WGS sequence"/>
</dbReference>
<comment type="similarity">
    <text evidence="2">Belongs to the GMC oxidoreductase family.</text>
</comment>
<dbReference type="PROSITE" id="PS00624">
    <property type="entry name" value="GMC_OXRED_2"/>
    <property type="match status" value="1"/>
</dbReference>
<evidence type="ECO:0000313" key="7">
    <source>
        <dbReference type="Proteomes" id="UP001069802"/>
    </source>
</evidence>
<keyword evidence="4" id="KW-0274">FAD</keyword>
<dbReference type="SUPFAM" id="SSF54373">
    <property type="entry name" value="FAD-linked reductases, C-terminal domain"/>
    <property type="match status" value="1"/>
</dbReference>